<dbReference type="PROSITE" id="PS51464">
    <property type="entry name" value="SIS"/>
    <property type="match status" value="1"/>
</dbReference>
<dbReference type="InterPro" id="IPR046348">
    <property type="entry name" value="SIS_dom_sf"/>
</dbReference>
<dbReference type="PANTHER" id="PTHR30390:SF6">
    <property type="entry name" value="DNAA INITIATOR-ASSOCIATING PROTEIN DIAA"/>
    <property type="match status" value="1"/>
</dbReference>
<keyword evidence="4" id="KW-1185">Reference proteome</keyword>
<evidence type="ECO:0000259" key="2">
    <source>
        <dbReference type="PROSITE" id="PS51464"/>
    </source>
</evidence>
<dbReference type="Gene3D" id="3.40.50.10490">
    <property type="entry name" value="Glucose-6-phosphate isomerase like protein, domain 1"/>
    <property type="match status" value="1"/>
</dbReference>
<dbReference type="EMBL" id="JAKRKC020000001">
    <property type="protein sequence ID" value="MCK2217174.1"/>
    <property type="molecule type" value="Genomic_DNA"/>
</dbReference>
<sequence length="240" mass="24862">MTSTPSRTAASLKRGEVHRGGAPMLPSLPAREPSNESVQEPPREPSRGGVQELPPALAEHVAGHLAAARAMAALVPVVEAAADLLIETFARGGTLYTLGNGGSAADAQHLTGELIGHYKRDRRPLPTVTLTTDATVMTCIANDYSYEDVFARQVLALARPGDVVAAFTTSGDSPNVVAALRAARSNGAVTVLFGGGDGGAAAAHADHLLLAPSAETPRIQEIHTLMLHMISEKVDAWAAA</sequence>
<dbReference type="InterPro" id="IPR050099">
    <property type="entry name" value="SIS_GmhA/DiaA_subfam"/>
</dbReference>
<accession>A0ABT0FXU3</accession>
<dbReference type="CDD" id="cd05006">
    <property type="entry name" value="SIS_GmhA"/>
    <property type="match status" value="1"/>
</dbReference>
<evidence type="ECO:0000256" key="1">
    <source>
        <dbReference type="SAM" id="MobiDB-lite"/>
    </source>
</evidence>
<dbReference type="RefSeq" id="WP_242374735.1">
    <property type="nucleotide sequence ID" value="NZ_JAKRKC020000001.1"/>
</dbReference>
<evidence type="ECO:0000313" key="3">
    <source>
        <dbReference type="EMBL" id="MCK2217174.1"/>
    </source>
</evidence>
<feature type="domain" description="SIS" evidence="2">
    <location>
        <begin position="85"/>
        <end position="240"/>
    </location>
</feature>
<organism evidence="3 4">
    <name type="scientific">Actinomadura luzonensis</name>
    <dbReference type="NCBI Taxonomy" id="2805427"/>
    <lineage>
        <taxon>Bacteria</taxon>
        <taxon>Bacillati</taxon>
        <taxon>Actinomycetota</taxon>
        <taxon>Actinomycetes</taxon>
        <taxon>Streptosporangiales</taxon>
        <taxon>Thermomonosporaceae</taxon>
        <taxon>Actinomadura</taxon>
    </lineage>
</organism>
<name>A0ABT0FXU3_9ACTN</name>
<dbReference type="PANTHER" id="PTHR30390">
    <property type="entry name" value="SEDOHEPTULOSE 7-PHOSPHATE ISOMERASE / DNAA INITIATOR-ASSOCIATING FACTOR FOR REPLICATION INITIATION"/>
    <property type="match status" value="1"/>
</dbReference>
<gene>
    <name evidence="3" type="ORF">MF672_025795</name>
</gene>
<dbReference type="InterPro" id="IPR035461">
    <property type="entry name" value="GmhA/DiaA"/>
</dbReference>
<dbReference type="InterPro" id="IPR001347">
    <property type="entry name" value="SIS_dom"/>
</dbReference>
<reference evidence="3 4" key="1">
    <citation type="submission" date="2022-04" db="EMBL/GenBank/DDBJ databases">
        <title>Genome draft of Actinomadura sp. ATCC 31491.</title>
        <authorList>
            <person name="Shi X."/>
            <person name="Du Y."/>
        </authorList>
    </citation>
    <scope>NUCLEOTIDE SEQUENCE [LARGE SCALE GENOMIC DNA]</scope>
    <source>
        <strain evidence="3 4">ATCC 31491</strain>
    </source>
</reference>
<protein>
    <submittedName>
        <fullName evidence="3">SIS domain-containing protein</fullName>
    </submittedName>
</protein>
<dbReference type="Proteomes" id="UP001317259">
    <property type="component" value="Unassembled WGS sequence"/>
</dbReference>
<dbReference type="SUPFAM" id="SSF53697">
    <property type="entry name" value="SIS domain"/>
    <property type="match status" value="1"/>
</dbReference>
<evidence type="ECO:0000313" key="4">
    <source>
        <dbReference type="Proteomes" id="UP001317259"/>
    </source>
</evidence>
<comment type="caution">
    <text evidence="3">The sequence shown here is derived from an EMBL/GenBank/DDBJ whole genome shotgun (WGS) entry which is preliminary data.</text>
</comment>
<feature type="region of interest" description="Disordered" evidence="1">
    <location>
        <begin position="1"/>
        <end position="51"/>
    </location>
</feature>
<dbReference type="Pfam" id="PF13580">
    <property type="entry name" value="SIS_2"/>
    <property type="match status" value="1"/>
</dbReference>
<proteinExistence type="predicted"/>